<accession>A0A4Y3PR65</accession>
<dbReference type="AlphaFoldDB" id="A0A4Y3PR65"/>
<evidence type="ECO:0000313" key="1">
    <source>
        <dbReference type="EMBL" id="GEB34446.1"/>
    </source>
</evidence>
<gene>
    <name evidence="1" type="ORF">BPA01_40260</name>
</gene>
<keyword evidence="2" id="KW-1185">Reference proteome</keyword>
<protein>
    <submittedName>
        <fullName evidence="1">Uncharacterized protein</fullName>
    </submittedName>
</protein>
<dbReference type="Proteomes" id="UP000316882">
    <property type="component" value="Unassembled WGS sequence"/>
</dbReference>
<comment type="caution">
    <text evidence="1">The sequence shown here is derived from an EMBL/GenBank/DDBJ whole genome shotgun (WGS) entry which is preliminary data.</text>
</comment>
<dbReference type="EMBL" id="BJMH01000023">
    <property type="protein sequence ID" value="GEB34446.1"/>
    <property type="molecule type" value="Genomic_DNA"/>
</dbReference>
<name>A0A4Y3PR65_BREPA</name>
<evidence type="ECO:0000313" key="2">
    <source>
        <dbReference type="Proteomes" id="UP000316882"/>
    </source>
</evidence>
<dbReference type="RefSeq" id="WP_122962347.1">
    <property type="nucleotide sequence ID" value="NZ_BJMH01000023.1"/>
</dbReference>
<sequence>MVDMRLHIAVPSDDIDFRFIEREANTSFFSIQNKSGIQRAIDPSDSNFLEALLITYQGKSVSDFRFCDVRLLTQLIAVVEDYYLSAKKTISEDIYGLGVITIGLRQTGENKLLLTAVKDGNTIVQAELPEKEWIDKLFALCREYFSCLIQYGIAESFHTKQLSVICEYEKRYKDTYRKNLG</sequence>
<proteinExistence type="predicted"/>
<organism evidence="1 2">
    <name type="scientific">Brevibacillus parabrevis</name>
    <dbReference type="NCBI Taxonomy" id="54914"/>
    <lineage>
        <taxon>Bacteria</taxon>
        <taxon>Bacillati</taxon>
        <taxon>Bacillota</taxon>
        <taxon>Bacilli</taxon>
        <taxon>Bacillales</taxon>
        <taxon>Paenibacillaceae</taxon>
        <taxon>Brevibacillus</taxon>
    </lineage>
</organism>
<reference evidence="1 2" key="1">
    <citation type="submission" date="2019-06" db="EMBL/GenBank/DDBJ databases">
        <title>Whole genome shotgun sequence of Brevibacillus parabrevis NBRC 12334.</title>
        <authorList>
            <person name="Hosoyama A."/>
            <person name="Uohara A."/>
            <person name="Ohji S."/>
            <person name="Ichikawa N."/>
        </authorList>
    </citation>
    <scope>NUCLEOTIDE SEQUENCE [LARGE SCALE GENOMIC DNA]</scope>
    <source>
        <strain evidence="1 2">NBRC 12334</strain>
    </source>
</reference>